<comment type="caution">
    <text evidence="7">The sequence shown here is derived from an EMBL/GenBank/DDBJ whole genome shotgun (WGS) entry which is preliminary data.</text>
</comment>
<keyword evidence="1" id="KW-0645">Protease</keyword>
<evidence type="ECO:0000256" key="3">
    <source>
        <dbReference type="ARBA" id="ARBA00022801"/>
    </source>
</evidence>
<sequence length="171" mass="19281">MLALTPEHIAEMKAHAERSYPEECCGLMLGQLELGQNSASQKQLVELVALDNSWDPEVAENLLTEEATDVQSKRRRYWIDPRELLRVQREARNRSLSIIGVYHSHPDAAAVPSECDRALAWAEYSYSIVSVRHGRAADLQNWALDAAHQFQPEPMWISNAIAATDRMPVST</sequence>
<keyword evidence="2" id="KW-0479">Metal-binding</keyword>
<name>A0A8J7DC44_9CYAN</name>
<dbReference type="InterPro" id="IPR051929">
    <property type="entry name" value="VirAsm_ModProt"/>
</dbReference>
<evidence type="ECO:0000256" key="2">
    <source>
        <dbReference type="ARBA" id="ARBA00022723"/>
    </source>
</evidence>
<keyword evidence="4" id="KW-0862">Zinc</keyword>
<feature type="domain" description="MPN" evidence="6">
    <location>
        <begin position="2"/>
        <end position="161"/>
    </location>
</feature>
<dbReference type="PANTHER" id="PTHR34858">
    <property type="entry name" value="CYSO-CYSTEINE PEPTIDASE"/>
    <property type="match status" value="1"/>
</dbReference>
<evidence type="ECO:0000259" key="6">
    <source>
        <dbReference type="PROSITE" id="PS50249"/>
    </source>
</evidence>
<dbReference type="Pfam" id="PF14464">
    <property type="entry name" value="Prok-JAB"/>
    <property type="match status" value="1"/>
</dbReference>
<dbReference type="InterPro" id="IPR000555">
    <property type="entry name" value="JAMM/MPN+_dom"/>
</dbReference>
<dbReference type="Proteomes" id="UP000636505">
    <property type="component" value="Unassembled WGS sequence"/>
</dbReference>
<dbReference type="CDD" id="cd08070">
    <property type="entry name" value="MPN_like"/>
    <property type="match status" value="1"/>
</dbReference>
<evidence type="ECO:0000313" key="8">
    <source>
        <dbReference type="Proteomes" id="UP000636505"/>
    </source>
</evidence>
<dbReference type="AlphaFoldDB" id="A0A8J7DC44"/>
<dbReference type="PROSITE" id="PS50249">
    <property type="entry name" value="MPN"/>
    <property type="match status" value="1"/>
</dbReference>
<keyword evidence="8" id="KW-1185">Reference proteome</keyword>
<keyword evidence="5" id="KW-0482">Metalloprotease</keyword>
<dbReference type="SMART" id="SM00232">
    <property type="entry name" value="JAB_MPN"/>
    <property type="match status" value="1"/>
</dbReference>
<dbReference type="GO" id="GO:0006508">
    <property type="term" value="P:proteolysis"/>
    <property type="evidence" value="ECO:0007669"/>
    <property type="project" value="UniProtKB-KW"/>
</dbReference>
<dbReference type="FunFam" id="3.40.140.10:FF:000085">
    <property type="entry name" value="Mov34/MPN/PAD-1 family protein"/>
    <property type="match status" value="1"/>
</dbReference>
<dbReference type="EMBL" id="JADEXG010000014">
    <property type="protein sequence ID" value="MBE9077273.1"/>
    <property type="molecule type" value="Genomic_DNA"/>
</dbReference>
<dbReference type="InterPro" id="IPR028090">
    <property type="entry name" value="JAB_dom_prok"/>
</dbReference>
<dbReference type="PANTHER" id="PTHR34858:SF1">
    <property type="entry name" value="CYSO-CYSTEINE PEPTIDASE"/>
    <property type="match status" value="1"/>
</dbReference>
<dbReference type="InterPro" id="IPR037518">
    <property type="entry name" value="MPN"/>
</dbReference>
<reference evidence="7" key="1">
    <citation type="submission" date="2020-10" db="EMBL/GenBank/DDBJ databases">
        <authorList>
            <person name="Castelo-Branco R."/>
            <person name="Eusebio N."/>
            <person name="Adriana R."/>
            <person name="Vieira A."/>
            <person name="Brugerolle De Fraissinette N."/>
            <person name="Rezende De Castro R."/>
            <person name="Schneider M.P."/>
            <person name="Vasconcelos V."/>
            <person name="Leao P.N."/>
        </authorList>
    </citation>
    <scope>NUCLEOTIDE SEQUENCE</scope>
    <source>
        <strain evidence="7">LEGE 07310</strain>
    </source>
</reference>
<dbReference type="Gene3D" id="3.40.140.10">
    <property type="entry name" value="Cytidine Deaminase, domain 2"/>
    <property type="match status" value="1"/>
</dbReference>
<evidence type="ECO:0000313" key="7">
    <source>
        <dbReference type="EMBL" id="MBE9077273.1"/>
    </source>
</evidence>
<gene>
    <name evidence="7" type="ORF">IQ241_08185</name>
</gene>
<evidence type="ECO:0000256" key="5">
    <source>
        <dbReference type="ARBA" id="ARBA00023049"/>
    </source>
</evidence>
<dbReference type="GO" id="GO:0008270">
    <property type="term" value="F:zinc ion binding"/>
    <property type="evidence" value="ECO:0007669"/>
    <property type="project" value="TreeGrafter"/>
</dbReference>
<accession>A0A8J7DC44</accession>
<proteinExistence type="predicted"/>
<evidence type="ECO:0000256" key="1">
    <source>
        <dbReference type="ARBA" id="ARBA00022670"/>
    </source>
</evidence>
<dbReference type="SUPFAM" id="SSF102712">
    <property type="entry name" value="JAB1/MPN domain"/>
    <property type="match status" value="1"/>
</dbReference>
<keyword evidence="3" id="KW-0378">Hydrolase</keyword>
<protein>
    <submittedName>
        <fullName evidence="7">M67 family metallopeptidase</fullName>
    </submittedName>
</protein>
<dbReference type="GO" id="GO:0008235">
    <property type="term" value="F:metalloexopeptidase activity"/>
    <property type="evidence" value="ECO:0007669"/>
    <property type="project" value="TreeGrafter"/>
</dbReference>
<organism evidence="7 8">
    <name type="scientific">Vasconcelosia minhoensis LEGE 07310</name>
    <dbReference type="NCBI Taxonomy" id="915328"/>
    <lineage>
        <taxon>Bacteria</taxon>
        <taxon>Bacillati</taxon>
        <taxon>Cyanobacteriota</taxon>
        <taxon>Cyanophyceae</taxon>
        <taxon>Nodosilineales</taxon>
        <taxon>Cymatolegaceae</taxon>
        <taxon>Vasconcelosia</taxon>
        <taxon>Vasconcelosia minhoensis</taxon>
    </lineage>
</organism>
<evidence type="ECO:0000256" key="4">
    <source>
        <dbReference type="ARBA" id="ARBA00022833"/>
    </source>
</evidence>
<dbReference type="RefSeq" id="WP_193905934.1">
    <property type="nucleotide sequence ID" value="NZ_JADEXG010000014.1"/>
</dbReference>